<evidence type="ECO:0000256" key="4">
    <source>
        <dbReference type="ARBA" id="ARBA00022692"/>
    </source>
</evidence>
<comment type="similarity">
    <text evidence="2">Belongs to the KRTCAP2 family.</text>
</comment>
<gene>
    <name evidence="11" type="primary">KRTCAP2</name>
</gene>
<dbReference type="GO" id="GO:0008047">
    <property type="term" value="F:enzyme activator activity"/>
    <property type="evidence" value="ECO:0007669"/>
    <property type="project" value="Ensembl"/>
</dbReference>
<protein>
    <recommendedName>
        <fullName evidence="3">Dolichyl-diphosphooligosaccharide--protein glycosyltransferase subunit KCP2</fullName>
    </recommendedName>
    <alternativeName>
        <fullName evidence="7">Keratinocyte-associated protein 2</fullName>
    </alternativeName>
</protein>
<keyword evidence="5 10" id="KW-1133">Transmembrane helix</keyword>
<dbReference type="GeneTree" id="ENSGT00390000003552"/>
<evidence type="ECO:0000313" key="12">
    <source>
        <dbReference type="Proteomes" id="UP000472272"/>
    </source>
</evidence>
<dbReference type="PANTHER" id="PTHR32001">
    <property type="entry name" value="KERATINOCYTE-ASSOCIATED PROTEIN 2"/>
    <property type="match status" value="1"/>
</dbReference>
<comment type="subcellular location">
    <subcellularLocation>
        <location evidence="1">Membrane</location>
        <topology evidence="1">Multi-pass membrane protein</topology>
    </subcellularLocation>
</comment>
<dbReference type="InterPro" id="IPR018614">
    <property type="entry name" value="KRTCAP2"/>
</dbReference>
<evidence type="ECO:0000256" key="6">
    <source>
        <dbReference type="ARBA" id="ARBA00023136"/>
    </source>
</evidence>
<reference evidence="11 12" key="1">
    <citation type="journal article" date="2019" name="Proc. Natl. Acad. Sci. U.S.A.">
        <title>Regulatory changes in pterin and carotenoid genes underlie balanced color polymorphisms in the wall lizard.</title>
        <authorList>
            <person name="Andrade P."/>
            <person name="Pinho C."/>
            <person name="Perez I de Lanuza G."/>
            <person name="Afonso S."/>
            <person name="Brejcha J."/>
            <person name="Rubin C.J."/>
            <person name="Wallerman O."/>
            <person name="Pereira P."/>
            <person name="Sabatino S.J."/>
            <person name="Bellati A."/>
            <person name="Pellitteri-Rosa D."/>
            <person name="Bosakova Z."/>
            <person name="Bunikis I."/>
            <person name="Carretero M.A."/>
            <person name="Feiner N."/>
            <person name="Marsik P."/>
            <person name="Pauperio F."/>
            <person name="Salvi D."/>
            <person name="Soler L."/>
            <person name="While G.M."/>
            <person name="Uller T."/>
            <person name="Font E."/>
            <person name="Andersson L."/>
            <person name="Carneiro M."/>
        </authorList>
    </citation>
    <scope>NUCLEOTIDE SEQUENCE</scope>
</reference>
<feature type="transmembrane region" description="Helical" evidence="10">
    <location>
        <begin position="35"/>
        <end position="55"/>
    </location>
</feature>
<dbReference type="GO" id="GO:0030674">
    <property type="term" value="F:protein-macromolecule adaptor activity"/>
    <property type="evidence" value="ECO:0007669"/>
    <property type="project" value="Ensembl"/>
</dbReference>
<dbReference type="AlphaFoldDB" id="A0A670JJ57"/>
<proteinExistence type="inferred from homology"/>
<comment type="function">
    <text evidence="8">Subunit of STT3A-containing oligosaccharyl transferase (OST-A) complex that catalyzes the initial transfer of a defined glycan (Glc(3)Man(9)GlcNAc(2) in eukaryotes) from the lipid carrier dolichol-pyrophosphate to an asparagine residue within an Asn-X-Ser/Thr consensus motif in nascent polypeptide chains, the first step in protein N-glycosylation. N-glycosylation occurs cotranslationally and the complex associates with the Sec61 complex at the channel-forming translocon complex that mediates protein translocation across the endoplasmic reticulum (ER). Within the OST-A complex, acts as an adapter that anchors the OST-A complex to the Sec61 complex. May be involved in N-glycosylation of APP (amyloid-beta precursor protein). Can modulate gamma-secretase cleavage of APP by enhancing endoprotelysis of PSEN1.</text>
</comment>
<evidence type="ECO:0000256" key="8">
    <source>
        <dbReference type="ARBA" id="ARBA00053818"/>
    </source>
</evidence>
<evidence type="ECO:0000256" key="1">
    <source>
        <dbReference type="ARBA" id="ARBA00004141"/>
    </source>
</evidence>
<evidence type="ECO:0000256" key="7">
    <source>
        <dbReference type="ARBA" id="ARBA00049813"/>
    </source>
</evidence>
<evidence type="ECO:0000256" key="5">
    <source>
        <dbReference type="ARBA" id="ARBA00022989"/>
    </source>
</evidence>
<dbReference type="OMA" id="TWSIMVV"/>
<keyword evidence="12" id="KW-1185">Reference proteome</keyword>
<reference evidence="11" key="3">
    <citation type="submission" date="2025-09" db="UniProtKB">
        <authorList>
            <consortium name="Ensembl"/>
        </authorList>
    </citation>
    <scope>IDENTIFICATION</scope>
</reference>
<accession>A0A670JJ57</accession>
<feature type="transmembrane region" description="Helical" evidence="10">
    <location>
        <begin position="153"/>
        <end position="172"/>
    </location>
</feature>
<reference evidence="11" key="2">
    <citation type="submission" date="2025-08" db="UniProtKB">
        <authorList>
            <consortium name="Ensembl"/>
        </authorList>
    </citation>
    <scope>IDENTIFICATION</scope>
</reference>
<dbReference type="Proteomes" id="UP000472272">
    <property type="component" value="Chromosome 16"/>
</dbReference>
<evidence type="ECO:0000256" key="10">
    <source>
        <dbReference type="SAM" id="Phobius"/>
    </source>
</evidence>
<feature type="transmembrane region" description="Helical" evidence="10">
    <location>
        <begin position="6"/>
        <end position="23"/>
    </location>
</feature>
<dbReference type="Ensembl" id="ENSPMRT00000026372.1">
    <property type="protein sequence ID" value="ENSPMRP00000024853.1"/>
    <property type="gene ID" value="ENSPMRG00000016066.1"/>
</dbReference>
<organism evidence="11 12">
    <name type="scientific">Podarcis muralis</name>
    <name type="common">Wall lizard</name>
    <name type="synonym">Lacerta muralis</name>
    <dbReference type="NCBI Taxonomy" id="64176"/>
    <lineage>
        <taxon>Eukaryota</taxon>
        <taxon>Metazoa</taxon>
        <taxon>Chordata</taxon>
        <taxon>Craniata</taxon>
        <taxon>Vertebrata</taxon>
        <taxon>Euteleostomi</taxon>
        <taxon>Lepidosauria</taxon>
        <taxon>Squamata</taxon>
        <taxon>Bifurcata</taxon>
        <taxon>Unidentata</taxon>
        <taxon>Episquamata</taxon>
        <taxon>Laterata</taxon>
        <taxon>Lacertibaenia</taxon>
        <taxon>Lacertidae</taxon>
        <taxon>Podarcis</taxon>
    </lineage>
</organism>
<evidence type="ECO:0000256" key="9">
    <source>
        <dbReference type="ARBA" id="ARBA00063768"/>
    </source>
</evidence>
<dbReference type="Pfam" id="PF09775">
    <property type="entry name" value="Keratin_assoc"/>
    <property type="match status" value="2"/>
</dbReference>
<sequence>MAVGTGTSLVLSSLLCLLLFTGMQMYSRQLASSEWLTIQGGLLGSALFIFSLTAFNNLENLIFGKGFQAKIFPESKLNGFRVIIFFSERWGAEKSAGLYVAAGGWLIWGGFFWGGCLQNNNFSSFFSPLPKRTSFSSAVITCLLLALFASGLIHRVCVTTCFIFSMIALYYINKISSTLYQSTTPVPVVAKTVSKGRKRN</sequence>
<dbReference type="GO" id="GO:0160226">
    <property type="term" value="C:oligosaccharyltransferase complex A"/>
    <property type="evidence" value="ECO:0007669"/>
    <property type="project" value="Ensembl"/>
</dbReference>
<feature type="transmembrane region" description="Helical" evidence="10">
    <location>
        <begin position="96"/>
        <end position="117"/>
    </location>
</feature>
<evidence type="ECO:0000256" key="3">
    <source>
        <dbReference type="ARBA" id="ARBA00020175"/>
    </source>
</evidence>
<keyword evidence="4 10" id="KW-0812">Transmembrane</keyword>
<comment type="subunit">
    <text evidence="9">Component of STT3A-containing oligosaccharyl transferase (OST-A) complex. STT3A-containing complex assembly occurs through the formation of 3 subcomplexes. Subcomplex 1 contains RPN1 and TMEM258, subcomplex 2 contains the STT3A-specific subunits STT3A, DC2/OSTC, and KCP2 as well as the core subunit OST4, and subcomplex 3 contains RPN2, DAD1, and OST48. The OST-A complex can form stable complexes with the Sec61 complex or with both the Sec61 and TRAP complexes. Interacts with PSEN1 and NCSTN; indicative for an association with the gamma-secretase complex.</text>
</comment>
<dbReference type="PANTHER" id="PTHR32001:SF1">
    <property type="entry name" value="KERATINOCYTE-ASSOCIATED PROTEIN 2"/>
    <property type="match status" value="1"/>
</dbReference>
<evidence type="ECO:0000256" key="2">
    <source>
        <dbReference type="ARBA" id="ARBA00007279"/>
    </source>
</evidence>
<keyword evidence="6 10" id="KW-0472">Membrane</keyword>
<dbReference type="GO" id="GO:0018279">
    <property type="term" value="P:protein N-linked glycosylation via asparagine"/>
    <property type="evidence" value="ECO:0007669"/>
    <property type="project" value="Ensembl"/>
</dbReference>
<evidence type="ECO:0000313" key="11">
    <source>
        <dbReference type="Ensembl" id="ENSPMRP00000024853.1"/>
    </source>
</evidence>
<name>A0A670JJ57_PODMU</name>